<gene>
    <name evidence="1" type="ORF">FUA23_22115</name>
</gene>
<dbReference type="RefSeq" id="WP_147932950.1">
    <property type="nucleotide sequence ID" value="NZ_VOXD01000090.1"/>
</dbReference>
<evidence type="ECO:0000313" key="2">
    <source>
        <dbReference type="Proteomes" id="UP000321907"/>
    </source>
</evidence>
<proteinExistence type="predicted"/>
<comment type="caution">
    <text evidence="1">The sequence shown here is derived from an EMBL/GenBank/DDBJ whole genome shotgun (WGS) entry which is preliminary data.</text>
</comment>
<reference evidence="1 2" key="1">
    <citation type="submission" date="2019-08" db="EMBL/GenBank/DDBJ databases">
        <title>Lewinella sp. strain SSH13 Genome sequencing and assembly.</title>
        <authorList>
            <person name="Kim I."/>
        </authorList>
    </citation>
    <scope>NUCLEOTIDE SEQUENCE [LARGE SCALE GENOMIC DNA]</scope>
    <source>
        <strain evidence="1 2">SSH13</strain>
    </source>
</reference>
<accession>A0A5C7F284</accession>
<dbReference type="Proteomes" id="UP000321907">
    <property type="component" value="Unassembled WGS sequence"/>
</dbReference>
<evidence type="ECO:0000313" key="1">
    <source>
        <dbReference type="EMBL" id="TXF80983.1"/>
    </source>
</evidence>
<name>A0A5C7F284_9BACT</name>
<dbReference type="AlphaFoldDB" id="A0A5C7F284"/>
<sequence length="93" mass="11105">MIKWERENLETKKLEIWVIDFNGLTWYESYGPSMTQWASVYTIDQLFINKSKGFLPPDVSDINELFILFRNSVIENQLSKDQEIILNKIEKFL</sequence>
<keyword evidence="2" id="KW-1185">Reference proteome</keyword>
<protein>
    <submittedName>
        <fullName evidence="1">Uncharacterized protein</fullName>
    </submittedName>
</protein>
<dbReference type="EMBL" id="VOXD01000090">
    <property type="protein sequence ID" value="TXF80983.1"/>
    <property type="molecule type" value="Genomic_DNA"/>
</dbReference>
<organism evidence="1 2">
    <name type="scientific">Neolewinella aurantiaca</name>
    <dbReference type="NCBI Taxonomy" id="2602767"/>
    <lineage>
        <taxon>Bacteria</taxon>
        <taxon>Pseudomonadati</taxon>
        <taxon>Bacteroidota</taxon>
        <taxon>Saprospiria</taxon>
        <taxon>Saprospirales</taxon>
        <taxon>Lewinellaceae</taxon>
        <taxon>Neolewinella</taxon>
    </lineage>
</organism>